<dbReference type="Proteomes" id="UP001438953">
    <property type="component" value="Unassembled WGS sequence"/>
</dbReference>
<sequence>MSTSEQIDIAVIGAGLGGAAAAALLDNAGFTAHCFEQAPEFTRLGAGIHIGPNVMKIFRQIGLEDTLAKIGSHPSHWFSRDGNTGEYLSEIPLGDYALKEYGAPYITIHRGDMHAVQIEALDQSRVHFDHRLEDLEERDDHVLLTFANGKKVEAKLVIGADGINSKIRERLLGVEKPRFSGWVGHRALVNMDKLRATGLEYERCVKWWWEHSRHIMAYATKNDGSEYYYVTGVPVDAWEHETSFVDSSREEMEAIFGGSHKMVQGLIDATETVTKWPFWNRDPMGLWSRGRLVMLGDACHPMRPHMAQGACMAIEDAAVLTRCLVETGTEDYATAFKLYENTRKERATKVQTISNANTWLKNPEDPAWVYAYDPLTVELG</sequence>
<dbReference type="PRINTS" id="PR00420">
    <property type="entry name" value="RNGMNOXGNASE"/>
</dbReference>
<feature type="domain" description="FAD-binding" evidence="3">
    <location>
        <begin position="7"/>
        <end position="351"/>
    </location>
</feature>
<dbReference type="EMBL" id="JAYWLC010000023">
    <property type="protein sequence ID" value="MER5173662.1"/>
    <property type="molecule type" value="Genomic_DNA"/>
</dbReference>
<organism evidence="4 5">
    <name type="scientific">Thioclava kandeliae</name>
    <dbReference type="NCBI Taxonomy" id="3070818"/>
    <lineage>
        <taxon>Bacteria</taxon>
        <taxon>Pseudomonadati</taxon>
        <taxon>Pseudomonadota</taxon>
        <taxon>Alphaproteobacteria</taxon>
        <taxon>Rhodobacterales</taxon>
        <taxon>Paracoccaceae</taxon>
        <taxon>Thioclava</taxon>
    </lineage>
</organism>
<keyword evidence="5" id="KW-1185">Reference proteome</keyword>
<evidence type="ECO:0000313" key="5">
    <source>
        <dbReference type="Proteomes" id="UP001438953"/>
    </source>
</evidence>
<name>A0ABV1SL94_9RHOB</name>
<dbReference type="PANTHER" id="PTHR13789:SF309">
    <property type="entry name" value="PUTATIVE (AFU_ORTHOLOGUE AFUA_6G14510)-RELATED"/>
    <property type="match status" value="1"/>
</dbReference>
<dbReference type="Pfam" id="PF01494">
    <property type="entry name" value="FAD_binding_3"/>
    <property type="match status" value="1"/>
</dbReference>
<evidence type="ECO:0000256" key="1">
    <source>
        <dbReference type="ARBA" id="ARBA00023002"/>
    </source>
</evidence>
<keyword evidence="1" id="KW-0560">Oxidoreductase</keyword>
<dbReference type="InterPro" id="IPR050493">
    <property type="entry name" value="FAD-dep_Monooxygenase_BioMet"/>
</dbReference>
<reference evidence="4 5" key="1">
    <citation type="submission" date="2024-06" db="EMBL/GenBank/DDBJ databases">
        <title>Thioclava kandeliae sp. nov. from a rhizosphere soil sample of Kandelia candel in a mangrove.</title>
        <authorList>
            <person name="Mu T."/>
        </authorList>
    </citation>
    <scope>NUCLEOTIDE SEQUENCE [LARGE SCALE GENOMIC DNA]</scope>
    <source>
        <strain evidence="4 5">CPCC 100088</strain>
    </source>
</reference>
<evidence type="ECO:0000259" key="3">
    <source>
        <dbReference type="Pfam" id="PF01494"/>
    </source>
</evidence>
<protein>
    <submittedName>
        <fullName evidence="4">FAD-dependent monooxygenase</fullName>
    </submittedName>
</protein>
<dbReference type="SUPFAM" id="SSF51905">
    <property type="entry name" value="FAD/NAD(P)-binding domain"/>
    <property type="match status" value="1"/>
</dbReference>
<accession>A0ABV1SL94</accession>
<evidence type="ECO:0000256" key="2">
    <source>
        <dbReference type="ARBA" id="ARBA00023033"/>
    </source>
</evidence>
<gene>
    <name evidence="4" type="ORF">VSX56_17995</name>
</gene>
<dbReference type="InterPro" id="IPR036188">
    <property type="entry name" value="FAD/NAD-bd_sf"/>
</dbReference>
<dbReference type="PANTHER" id="PTHR13789">
    <property type="entry name" value="MONOOXYGENASE"/>
    <property type="match status" value="1"/>
</dbReference>
<dbReference type="InterPro" id="IPR002938">
    <property type="entry name" value="FAD-bd"/>
</dbReference>
<dbReference type="RefSeq" id="WP_350939012.1">
    <property type="nucleotide sequence ID" value="NZ_JAYWLC010000023.1"/>
</dbReference>
<comment type="caution">
    <text evidence="4">The sequence shown here is derived from an EMBL/GenBank/DDBJ whole genome shotgun (WGS) entry which is preliminary data.</text>
</comment>
<keyword evidence="2 4" id="KW-0503">Monooxygenase</keyword>
<dbReference type="GO" id="GO:0004497">
    <property type="term" value="F:monooxygenase activity"/>
    <property type="evidence" value="ECO:0007669"/>
    <property type="project" value="UniProtKB-KW"/>
</dbReference>
<dbReference type="Gene3D" id="3.50.50.60">
    <property type="entry name" value="FAD/NAD(P)-binding domain"/>
    <property type="match status" value="1"/>
</dbReference>
<proteinExistence type="predicted"/>
<dbReference type="SUPFAM" id="SSF54373">
    <property type="entry name" value="FAD-linked reductases, C-terminal domain"/>
    <property type="match status" value="1"/>
</dbReference>
<evidence type="ECO:0000313" key="4">
    <source>
        <dbReference type="EMBL" id="MER5173662.1"/>
    </source>
</evidence>